<comment type="catalytic activity">
    <reaction evidence="5">
        <text>dTDP-beta-L-rhamnose + NADP(+) = dTDP-4-dehydro-beta-L-rhamnose + NADPH + H(+)</text>
        <dbReference type="Rhea" id="RHEA:21796"/>
        <dbReference type="ChEBI" id="CHEBI:15378"/>
        <dbReference type="ChEBI" id="CHEBI:57510"/>
        <dbReference type="ChEBI" id="CHEBI:57783"/>
        <dbReference type="ChEBI" id="CHEBI:58349"/>
        <dbReference type="ChEBI" id="CHEBI:62830"/>
        <dbReference type="EC" id="1.1.1.133"/>
    </reaction>
</comment>
<dbReference type="Gene3D" id="3.40.50.720">
    <property type="entry name" value="NAD(P)-binding Rossmann-like Domain"/>
    <property type="match status" value="1"/>
</dbReference>
<dbReference type="InterPro" id="IPR005913">
    <property type="entry name" value="dTDP_dehydrorham_reduct"/>
</dbReference>
<dbReference type="AlphaFoldDB" id="A0A6M0CLV9"/>
<dbReference type="Pfam" id="PF04321">
    <property type="entry name" value="RmlD_sub_bind"/>
    <property type="match status" value="1"/>
</dbReference>
<dbReference type="InterPro" id="IPR036291">
    <property type="entry name" value="NAD(P)-bd_dom_sf"/>
</dbReference>
<keyword evidence="6" id="KW-0560">Oxidoreductase</keyword>
<evidence type="ECO:0000256" key="5">
    <source>
        <dbReference type="ARBA" id="ARBA00048200"/>
    </source>
</evidence>
<gene>
    <name evidence="8" type="ORF">GWK10_17005</name>
</gene>
<dbReference type="EC" id="1.1.1.133" evidence="3 6"/>
<dbReference type="InterPro" id="IPR029903">
    <property type="entry name" value="RmlD-like-bd"/>
</dbReference>
<evidence type="ECO:0000313" key="9">
    <source>
        <dbReference type="Proteomes" id="UP000474296"/>
    </source>
</evidence>
<evidence type="ECO:0000256" key="2">
    <source>
        <dbReference type="ARBA" id="ARBA00010944"/>
    </source>
</evidence>
<dbReference type="PANTHER" id="PTHR10491:SF4">
    <property type="entry name" value="METHIONINE ADENOSYLTRANSFERASE 2 SUBUNIT BETA"/>
    <property type="match status" value="1"/>
</dbReference>
<dbReference type="PANTHER" id="PTHR10491">
    <property type="entry name" value="DTDP-4-DEHYDRORHAMNOSE REDUCTASE"/>
    <property type="match status" value="1"/>
</dbReference>
<evidence type="ECO:0000256" key="3">
    <source>
        <dbReference type="ARBA" id="ARBA00012929"/>
    </source>
</evidence>
<evidence type="ECO:0000256" key="1">
    <source>
        <dbReference type="ARBA" id="ARBA00004781"/>
    </source>
</evidence>
<dbReference type="UniPathway" id="UPA00124"/>
<keyword evidence="6" id="KW-0521">NADP</keyword>
<proteinExistence type="inferred from homology"/>
<accession>A0A6M0CLV9</accession>
<comment type="pathway">
    <text evidence="1 6">Carbohydrate biosynthesis; dTDP-L-rhamnose biosynthesis.</text>
</comment>
<comment type="function">
    <text evidence="6">Catalyzes the reduction of dTDP-6-deoxy-L-lyxo-4-hexulose to yield dTDP-L-rhamnose.</text>
</comment>
<dbReference type="Gene3D" id="3.90.25.10">
    <property type="entry name" value="UDP-galactose 4-epimerase, domain 1"/>
    <property type="match status" value="1"/>
</dbReference>
<keyword evidence="9" id="KW-1185">Reference proteome</keyword>
<protein>
    <recommendedName>
        <fullName evidence="4 6">dTDP-4-dehydrorhamnose reductase</fullName>
        <ecNumber evidence="3 6">1.1.1.133</ecNumber>
    </recommendedName>
</protein>
<organism evidence="8 9">
    <name type="scientific">Spongiivirga citrea</name>
    <dbReference type="NCBI Taxonomy" id="1481457"/>
    <lineage>
        <taxon>Bacteria</taxon>
        <taxon>Pseudomonadati</taxon>
        <taxon>Bacteroidota</taxon>
        <taxon>Flavobacteriia</taxon>
        <taxon>Flavobacteriales</taxon>
        <taxon>Flavobacteriaceae</taxon>
        <taxon>Spongiivirga</taxon>
    </lineage>
</organism>
<evidence type="ECO:0000259" key="7">
    <source>
        <dbReference type="Pfam" id="PF04321"/>
    </source>
</evidence>
<evidence type="ECO:0000256" key="4">
    <source>
        <dbReference type="ARBA" id="ARBA00017099"/>
    </source>
</evidence>
<dbReference type="CDD" id="cd05254">
    <property type="entry name" value="dTDP_HR_like_SDR_e"/>
    <property type="match status" value="1"/>
</dbReference>
<dbReference type="RefSeq" id="WP_164033603.1">
    <property type="nucleotide sequence ID" value="NZ_JAABOQ010000008.1"/>
</dbReference>
<comment type="caution">
    <text evidence="8">The sequence shown here is derived from an EMBL/GenBank/DDBJ whole genome shotgun (WGS) entry which is preliminary data.</text>
</comment>
<sequence>MNFNISNTTKVYIAGCGGMLGDAVYELFNSKAIVKATDINLTEEWLEYADVSNYNEIRKSIVDFNPDLIINLAALTDLEYCEKNQEQTWLYNALGPENIGLIANQLDVPLVYISTAGIVDGQQDVYNDFDKPNPLSIYAKAKYHGELFTQSHVNKYYVFRAGWMMGGGPLKDKKFINKIYKQIKSGKKELFVVDDKLGTPTYTKSFASGIFHVVQSGLYGVYNQVCNGDCSRYDVAKEFVKLLGLEGDIRVSKVDSDHFKSEYFAPRPFSEKLTNLKLNTRGLNVMPDWKEALEDYSKQFVKDLAN</sequence>
<name>A0A6M0CLV9_9FLAO</name>
<reference evidence="8 9" key="1">
    <citation type="submission" date="2020-01" db="EMBL/GenBank/DDBJ databases">
        <title>Spongiivirga citrea KCTC 32990T.</title>
        <authorList>
            <person name="Wang G."/>
        </authorList>
    </citation>
    <scope>NUCLEOTIDE SEQUENCE [LARGE SCALE GENOMIC DNA]</scope>
    <source>
        <strain evidence="8 9">KCTC 32990</strain>
    </source>
</reference>
<evidence type="ECO:0000256" key="6">
    <source>
        <dbReference type="RuleBase" id="RU364082"/>
    </source>
</evidence>
<dbReference type="GO" id="GO:0005829">
    <property type="term" value="C:cytosol"/>
    <property type="evidence" value="ECO:0007669"/>
    <property type="project" value="TreeGrafter"/>
</dbReference>
<dbReference type="EMBL" id="JAABOQ010000008">
    <property type="protein sequence ID" value="NER18916.1"/>
    <property type="molecule type" value="Genomic_DNA"/>
</dbReference>
<comment type="similarity">
    <text evidence="2 6">Belongs to the dTDP-4-dehydrorhamnose reductase family.</text>
</comment>
<dbReference type="GO" id="GO:0008831">
    <property type="term" value="F:dTDP-4-dehydrorhamnose reductase activity"/>
    <property type="evidence" value="ECO:0007669"/>
    <property type="project" value="UniProtKB-EC"/>
</dbReference>
<dbReference type="GO" id="GO:0019305">
    <property type="term" value="P:dTDP-rhamnose biosynthetic process"/>
    <property type="evidence" value="ECO:0007669"/>
    <property type="project" value="UniProtKB-UniPathway"/>
</dbReference>
<dbReference type="Proteomes" id="UP000474296">
    <property type="component" value="Unassembled WGS sequence"/>
</dbReference>
<feature type="domain" description="RmlD-like substrate binding" evidence="7">
    <location>
        <begin position="10"/>
        <end position="300"/>
    </location>
</feature>
<evidence type="ECO:0000313" key="8">
    <source>
        <dbReference type="EMBL" id="NER18916.1"/>
    </source>
</evidence>
<dbReference type="SUPFAM" id="SSF51735">
    <property type="entry name" value="NAD(P)-binding Rossmann-fold domains"/>
    <property type="match status" value="1"/>
</dbReference>